<evidence type="ECO:0000256" key="9">
    <source>
        <dbReference type="SAM" id="Phobius"/>
    </source>
</evidence>
<keyword evidence="4" id="KW-0547">Nucleotide-binding</keyword>
<evidence type="ECO:0000256" key="8">
    <source>
        <dbReference type="SAM" id="MobiDB-lite"/>
    </source>
</evidence>
<dbReference type="SUPFAM" id="SSF52540">
    <property type="entry name" value="P-loop containing nucleoside triphosphate hydrolases"/>
    <property type="match status" value="1"/>
</dbReference>
<evidence type="ECO:0000256" key="2">
    <source>
        <dbReference type="ARBA" id="ARBA00022679"/>
    </source>
</evidence>
<feature type="transmembrane region" description="Helical" evidence="9">
    <location>
        <begin position="754"/>
        <end position="785"/>
    </location>
</feature>
<accession>A0A2P6N693</accession>
<feature type="region of interest" description="Disordered" evidence="8">
    <location>
        <begin position="204"/>
        <end position="267"/>
    </location>
</feature>
<dbReference type="PROSITE" id="PS00113">
    <property type="entry name" value="ADENYLATE_KINASE"/>
    <property type="match status" value="1"/>
</dbReference>
<evidence type="ECO:0000256" key="6">
    <source>
        <dbReference type="ARBA" id="ARBA00022989"/>
    </source>
</evidence>
<proteinExistence type="predicted"/>
<keyword evidence="6 9" id="KW-1133">Transmembrane helix</keyword>
<dbReference type="InterPro" id="IPR027417">
    <property type="entry name" value="P-loop_NTPase"/>
</dbReference>
<keyword evidence="7 9" id="KW-0472">Membrane</keyword>
<feature type="compositionally biased region" description="Polar residues" evidence="8">
    <location>
        <begin position="81"/>
        <end position="104"/>
    </location>
</feature>
<dbReference type="PANTHER" id="PTHR12483:SF119">
    <property type="entry name" value="COPPER TRANSPORT PROTEIN-RELATED"/>
    <property type="match status" value="1"/>
</dbReference>
<keyword evidence="5" id="KW-0418">Kinase</keyword>
<evidence type="ECO:0000256" key="7">
    <source>
        <dbReference type="ARBA" id="ARBA00023136"/>
    </source>
</evidence>
<dbReference type="AlphaFoldDB" id="A0A2P6N693"/>
<keyword evidence="2" id="KW-0808">Transferase</keyword>
<feature type="compositionally biased region" description="Basic and acidic residues" evidence="8">
    <location>
        <begin position="1247"/>
        <end position="1264"/>
    </location>
</feature>
<dbReference type="InterPro" id="IPR000742">
    <property type="entry name" value="EGF"/>
</dbReference>
<keyword evidence="12" id="KW-1185">Reference proteome</keyword>
<feature type="compositionally biased region" description="Basic and acidic residues" evidence="8">
    <location>
        <begin position="433"/>
        <end position="458"/>
    </location>
</feature>
<dbReference type="Pfam" id="PF04145">
    <property type="entry name" value="Ctr"/>
    <property type="match status" value="1"/>
</dbReference>
<dbReference type="STRING" id="1890364.A0A2P6N693"/>
<dbReference type="InterPro" id="IPR007274">
    <property type="entry name" value="Cop_transporter"/>
</dbReference>
<protein>
    <recommendedName>
        <fullName evidence="10">EGF-like domain-containing protein</fullName>
    </recommendedName>
</protein>
<dbReference type="InterPro" id="IPR000850">
    <property type="entry name" value="Adenylat/UMP-CMP_kin"/>
</dbReference>
<keyword evidence="3 9" id="KW-0812">Transmembrane</keyword>
<evidence type="ECO:0000313" key="12">
    <source>
        <dbReference type="Proteomes" id="UP000241769"/>
    </source>
</evidence>
<dbReference type="Proteomes" id="UP000241769">
    <property type="component" value="Unassembled WGS sequence"/>
</dbReference>
<feature type="transmembrane region" description="Helical" evidence="9">
    <location>
        <begin position="1192"/>
        <end position="1213"/>
    </location>
</feature>
<dbReference type="EMBL" id="MDYQ01000183">
    <property type="protein sequence ID" value="PRP79468.1"/>
    <property type="molecule type" value="Genomic_DNA"/>
</dbReference>
<dbReference type="OrthoDB" id="248923at2759"/>
<feature type="domain" description="EGF-like" evidence="10">
    <location>
        <begin position="946"/>
        <end position="957"/>
    </location>
</feature>
<dbReference type="PANTHER" id="PTHR12483">
    <property type="entry name" value="SOLUTE CARRIER FAMILY 31 COPPER TRANSPORTERS"/>
    <property type="match status" value="1"/>
</dbReference>
<comment type="caution">
    <text evidence="11">The sequence shown here is derived from an EMBL/GenBank/DDBJ whole genome shotgun (WGS) entry which is preliminary data.</text>
</comment>
<feature type="transmembrane region" description="Helical" evidence="9">
    <location>
        <begin position="1163"/>
        <end position="1186"/>
    </location>
</feature>
<comment type="subcellular location">
    <subcellularLocation>
        <location evidence="1">Membrane</location>
    </subcellularLocation>
</comment>
<gene>
    <name evidence="11" type="ORF">PROFUN_12594</name>
</gene>
<feature type="region of interest" description="Disordered" evidence="8">
    <location>
        <begin position="76"/>
        <end position="104"/>
    </location>
</feature>
<evidence type="ECO:0000256" key="1">
    <source>
        <dbReference type="ARBA" id="ARBA00004370"/>
    </source>
</evidence>
<feature type="transmembrane region" description="Helical" evidence="9">
    <location>
        <begin position="1005"/>
        <end position="1028"/>
    </location>
</feature>
<dbReference type="InterPro" id="IPR033690">
    <property type="entry name" value="Adenylat_kinase_CS"/>
</dbReference>
<feature type="region of interest" description="Disordered" evidence="8">
    <location>
        <begin position="1244"/>
        <end position="1264"/>
    </location>
</feature>
<dbReference type="Pfam" id="PF00406">
    <property type="entry name" value="ADK"/>
    <property type="match status" value="1"/>
</dbReference>
<evidence type="ECO:0000256" key="4">
    <source>
        <dbReference type="ARBA" id="ARBA00022741"/>
    </source>
</evidence>
<evidence type="ECO:0000259" key="10">
    <source>
        <dbReference type="PROSITE" id="PS00022"/>
    </source>
</evidence>
<name>A0A2P6N693_9EUKA</name>
<sequence>MSLVLRDTPALSAWTHFKKSRTPHSRSNMSNKSNSLDEGFWRTRAPSLGVEEAPAAGSIRFPSLVRNQTHIDLSRLRTASLGRNSRPTSATSQQSLPTGRPRTSTYASISELNFSPTDASVTEYSYRLHPSTPKKMPAITPEVYVTEFPYKDLTNMLALSSHVAFRSSRRLASARPSTRTIHNLNHQTSKTLHPLFQRRYNTATATETNDASTQQQTRRLPISQVAEGSKEVPTVPTTSTTTMDSNTATPPKPETSRPGKGPSKPISLEIKDPAIIFNTVWTKLEEKYGRENMRFPKEIIWLMGAPGSGKSFNTPWILKARGLEAPEIVISSLLNSPEAEKIKREAGLVGDATVVEILLDKLLQTEYQNGVLVDGFPRTKVQVDVIKMLHDKMKEMRSEYMETDLSQYFRRPVFRVAVLFVDESEAVARQLKRGREAREHNQKVRDTGMGEMKEERETDFNPELATTRYAVFKNHYSTLQELQKYFPFSVINTRASIDEVRNNIMREFMYQSSLELSEETFDLVQKIPLVQELSQHARQNLVRRLDNYQLKNPELFNEVIRIVMNQFVPVMEKHTISGHAQIRIQNPIFEGDNSLALQMVLDVLSERGYYANSHQIVHYIPKKFDLKTGEIMSKKRRQVGSYDIQRHSGHSSPPEDTVVAQMRMYFHIGQNEYILFRHWIPQSTIQFTVSVFSVYLFSTLYRCLKIFRCFCETSWEKKQRRHIVSNSDETNDVVYPFDFMIDVPRCFFSFFEAVWGLAVMLIVMTFNVYLLCAVGLGVITASLVLRGMPSDGKTLVNGSRDSTEILLQEMMELEEREDGRIMYYLMSSSQEHSKSYIVFASVAGFDLVTPSTWIIANSMYDGNIKLNTGWIKSYDTRNPEQPPITTDRINNNMSMFSVWLLIFVLPCIMEVEASPCNPACSPLGLCSVTGQVYNTTTNQSDPSYSCVCQLYYGGSTCRDPWYTDAQFMKWVTAFQVCTVVAFGWVFLWSVYEIYTILRFSTHERLSLVTYALSAIAFGALCRTVLWAVDPNRIKLILPSIPYRVFFTVPVVLWFSVGLAADIYWLQKSIQIEGRRILKIFKWVLVISTAICCITVIAVSTSPNTIQTSVSKTIYLPITRVIYNITVILMGFLFCGTTAVLAYKLYSHLKILRKNKAASLPFRRVIIAFFLGAYTIISIVDFATATVNRVNYLIIQTVSRIAELGAIVSINLLFSKRLNQKTASQEAESHAISRSIQDELYSMEEATAEEKAISSDPEKGADDTP</sequence>
<dbReference type="GO" id="GO:0006139">
    <property type="term" value="P:nucleobase-containing compound metabolic process"/>
    <property type="evidence" value="ECO:0007669"/>
    <property type="project" value="InterPro"/>
</dbReference>
<feature type="transmembrane region" description="Helical" evidence="9">
    <location>
        <begin position="970"/>
        <end position="993"/>
    </location>
</feature>
<dbReference type="Gene3D" id="3.40.50.300">
    <property type="entry name" value="P-loop containing nucleotide triphosphate hydrolases"/>
    <property type="match status" value="1"/>
</dbReference>
<organism evidence="11 12">
    <name type="scientific">Planoprotostelium fungivorum</name>
    <dbReference type="NCBI Taxonomy" id="1890364"/>
    <lineage>
        <taxon>Eukaryota</taxon>
        <taxon>Amoebozoa</taxon>
        <taxon>Evosea</taxon>
        <taxon>Variosea</taxon>
        <taxon>Cavosteliida</taxon>
        <taxon>Cavosteliaceae</taxon>
        <taxon>Planoprotostelium</taxon>
    </lineage>
</organism>
<evidence type="ECO:0000256" key="5">
    <source>
        <dbReference type="ARBA" id="ARBA00022777"/>
    </source>
</evidence>
<dbReference type="GO" id="GO:0019205">
    <property type="term" value="F:nucleobase-containing compound kinase activity"/>
    <property type="evidence" value="ECO:0007669"/>
    <property type="project" value="InterPro"/>
</dbReference>
<dbReference type="CDD" id="cd01428">
    <property type="entry name" value="ADK"/>
    <property type="match status" value="1"/>
</dbReference>
<dbReference type="GO" id="GO:0005375">
    <property type="term" value="F:copper ion transmembrane transporter activity"/>
    <property type="evidence" value="ECO:0007669"/>
    <property type="project" value="InterPro"/>
</dbReference>
<feature type="transmembrane region" description="Helical" evidence="9">
    <location>
        <begin position="1040"/>
        <end position="1064"/>
    </location>
</feature>
<dbReference type="PROSITE" id="PS00022">
    <property type="entry name" value="EGF_1"/>
    <property type="match status" value="1"/>
</dbReference>
<feature type="transmembrane region" description="Helical" evidence="9">
    <location>
        <begin position="1076"/>
        <end position="1100"/>
    </location>
</feature>
<dbReference type="GO" id="GO:0016020">
    <property type="term" value="C:membrane"/>
    <property type="evidence" value="ECO:0007669"/>
    <property type="project" value="UniProtKB-SubCell"/>
</dbReference>
<evidence type="ECO:0000256" key="3">
    <source>
        <dbReference type="ARBA" id="ARBA00022692"/>
    </source>
</evidence>
<feature type="compositionally biased region" description="Low complexity" evidence="8">
    <location>
        <begin position="233"/>
        <end position="249"/>
    </location>
</feature>
<feature type="compositionally biased region" description="Polar residues" evidence="8">
    <location>
        <begin position="204"/>
        <end position="218"/>
    </location>
</feature>
<dbReference type="InParanoid" id="A0A2P6N693"/>
<evidence type="ECO:0000313" key="11">
    <source>
        <dbReference type="EMBL" id="PRP79468.1"/>
    </source>
</evidence>
<reference evidence="11 12" key="1">
    <citation type="journal article" date="2018" name="Genome Biol. Evol.">
        <title>Multiple Roots of Fruiting Body Formation in Amoebozoa.</title>
        <authorList>
            <person name="Hillmann F."/>
            <person name="Forbes G."/>
            <person name="Novohradska S."/>
            <person name="Ferling I."/>
            <person name="Riege K."/>
            <person name="Groth M."/>
            <person name="Westermann M."/>
            <person name="Marz M."/>
            <person name="Spaller T."/>
            <person name="Winckler T."/>
            <person name="Schaap P."/>
            <person name="Glockner G."/>
        </authorList>
    </citation>
    <scope>NUCLEOTIDE SEQUENCE [LARGE SCALE GENOMIC DNA]</scope>
    <source>
        <strain evidence="11 12">Jena</strain>
    </source>
</reference>
<feature type="transmembrane region" description="Helical" evidence="9">
    <location>
        <begin position="1120"/>
        <end position="1142"/>
    </location>
</feature>
<dbReference type="GO" id="GO:0005524">
    <property type="term" value="F:ATP binding"/>
    <property type="evidence" value="ECO:0007669"/>
    <property type="project" value="InterPro"/>
</dbReference>
<feature type="region of interest" description="Disordered" evidence="8">
    <location>
        <begin position="432"/>
        <end position="458"/>
    </location>
</feature>